<dbReference type="Proteomes" id="UP001597371">
    <property type="component" value="Unassembled WGS sequence"/>
</dbReference>
<evidence type="ECO:0000313" key="1">
    <source>
        <dbReference type="EMBL" id="MFD2236741.1"/>
    </source>
</evidence>
<proteinExistence type="predicted"/>
<organism evidence="1 2">
    <name type="scientific">Aureimonas populi</name>
    <dbReference type="NCBI Taxonomy" id="1701758"/>
    <lineage>
        <taxon>Bacteria</taxon>
        <taxon>Pseudomonadati</taxon>
        <taxon>Pseudomonadota</taxon>
        <taxon>Alphaproteobacteria</taxon>
        <taxon>Hyphomicrobiales</taxon>
        <taxon>Aurantimonadaceae</taxon>
        <taxon>Aureimonas</taxon>
    </lineage>
</organism>
<reference evidence="2" key="1">
    <citation type="journal article" date="2019" name="Int. J. Syst. Evol. Microbiol.">
        <title>The Global Catalogue of Microorganisms (GCM) 10K type strain sequencing project: providing services to taxonomists for standard genome sequencing and annotation.</title>
        <authorList>
            <consortium name="The Broad Institute Genomics Platform"/>
            <consortium name="The Broad Institute Genome Sequencing Center for Infectious Disease"/>
            <person name="Wu L."/>
            <person name="Ma J."/>
        </authorList>
    </citation>
    <scope>NUCLEOTIDE SEQUENCE [LARGE SCALE GENOMIC DNA]</scope>
    <source>
        <strain evidence="2">ZS-35-S2</strain>
    </source>
</reference>
<dbReference type="RefSeq" id="WP_209739969.1">
    <property type="nucleotide sequence ID" value="NZ_CP072611.1"/>
</dbReference>
<dbReference type="EMBL" id="JBHUIJ010000005">
    <property type="protein sequence ID" value="MFD2236741.1"/>
    <property type="molecule type" value="Genomic_DNA"/>
</dbReference>
<gene>
    <name evidence="1" type="ORF">ACFSKQ_04595</name>
</gene>
<sequence>MTAQPTRTGFRNKVRGIAVFLGGVRECAAAAEAGRRPSRSALNAAGIDADAYYSINR</sequence>
<comment type="caution">
    <text evidence="1">The sequence shown here is derived from an EMBL/GenBank/DDBJ whole genome shotgun (WGS) entry which is preliminary data.</text>
</comment>
<protein>
    <submittedName>
        <fullName evidence="1">Uncharacterized protein</fullName>
    </submittedName>
</protein>
<name>A0ABW5CJ77_9HYPH</name>
<evidence type="ECO:0000313" key="2">
    <source>
        <dbReference type="Proteomes" id="UP001597371"/>
    </source>
</evidence>
<accession>A0ABW5CJ77</accession>
<keyword evidence="2" id="KW-1185">Reference proteome</keyword>